<dbReference type="NCBIfam" id="TIGR00459">
    <property type="entry name" value="aspS_bact"/>
    <property type="match status" value="1"/>
</dbReference>
<feature type="domain" description="Aminoacyl-transfer RNA synthetases class-II family profile" evidence="7">
    <location>
        <begin position="212"/>
        <end position="690"/>
    </location>
</feature>
<keyword evidence="9" id="KW-1185">Reference proteome</keyword>
<dbReference type="SUPFAM" id="SSF55681">
    <property type="entry name" value="Class II aaRS and biotin synthetases"/>
    <property type="match status" value="1"/>
</dbReference>
<evidence type="ECO:0000256" key="5">
    <source>
        <dbReference type="ARBA" id="ARBA00022917"/>
    </source>
</evidence>
<reference evidence="8" key="1">
    <citation type="submission" date="2016-03" db="EMBL/GenBank/DDBJ databases">
        <title>Draft genome sequence of Rosellinia necatrix.</title>
        <authorList>
            <person name="Kanematsu S."/>
        </authorList>
    </citation>
    <scope>NUCLEOTIDE SEQUENCE [LARGE SCALE GENOMIC DNA]</scope>
    <source>
        <strain evidence="8">W97</strain>
    </source>
</reference>
<dbReference type="InterPro" id="IPR004524">
    <property type="entry name" value="Asp-tRNA-ligase_1"/>
</dbReference>
<dbReference type="InterPro" id="IPR006195">
    <property type="entry name" value="aa-tRNA-synth_II"/>
</dbReference>
<evidence type="ECO:0000313" key="8">
    <source>
        <dbReference type="EMBL" id="GAP84340.1"/>
    </source>
</evidence>
<dbReference type="Gene3D" id="3.30.1360.30">
    <property type="entry name" value="GAD-like domain"/>
    <property type="match status" value="1"/>
</dbReference>
<dbReference type="GO" id="GO:0005739">
    <property type="term" value="C:mitochondrion"/>
    <property type="evidence" value="ECO:0007669"/>
    <property type="project" value="TreeGrafter"/>
</dbReference>
<accession>A0A1S7UMI8</accession>
<evidence type="ECO:0000256" key="6">
    <source>
        <dbReference type="ARBA" id="ARBA00023146"/>
    </source>
</evidence>
<keyword evidence="4" id="KW-0067">ATP-binding</keyword>
<dbReference type="PRINTS" id="PR01042">
    <property type="entry name" value="TRNASYNTHASP"/>
</dbReference>
<dbReference type="PANTHER" id="PTHR22594">
    <property type="entry name" value="ASPARTYL/LYSYL-TRNA SYNTHETASE"/>
    <property type="match status" value="1"/>
</dbReference>
<evidence type="ECO:0000256" key="1">
    <source>
        <dbReference type="ARBA" id="ARBA00006303"/>
    </source>
</evidence>
<dbReference type="STRING" id="77044.A0A1S7UMI8"/>
<dbReference type="GO" id="GO:0005524">
    <property type="term" value="F:ATP binding"/>
    <property type="evidence" value="ECO:0007669"/>
    <property type="project" value="UniProtKB-KW"/>
</dbReference>
<evidence type="ECO:0000256" key="2">
    <source>
        <dbReference type="ARBA" id="ARBA00022598"/>
    </source>
</evidence>
<keyword evidence="5" id="KW-0648">Protein biosynthesis</keyword>
<organism evidence="8">
    <name type="scientific">Rosellinia necatrix</name>
    <name type="common">White root-rot fungus</name>
    <dbReference type="NCBI Taxonomy" id="77044"/>
    <lineage>
        <taxon>Eukaryota</taxon>
        <taxon>Fungi</taxon>
        <taxon>Dikarya</taxon>
        <taxon>Ascomycota</taxon>
        <taxon>Pezizomycotina</taxon>
        <taxon>Sordariomycetes</taxon>
        <taxon>Xylariomycetidae</taxon>
        <taxon>Xylariales</taxon>
        <taxon>Xylariaceae</taxon>
        <taxon>Rosellinia</taxon>
    </lineage>
</organism>
<dbReference type="GO" id="GO:0004815">
    <property type="term" value="F:aspartate-tRNA ligase activity"/>
    <property type="evidence" value="ECO:0007669"/>
    <property type="project" value="TreeGrafter"/>
</dbReference>
<dbReference type="Proteomes" id="UP000054516">
    <property type="component" value="Unassembled WGS sequence"/>
</dbReference>
<dbReference type="InterPro" id="IPR002312">
    <property type="entry name" value="Asp/Asn-tRNA-synth_IIb"/>
</dbReference>
<dbReference type="InterPro" id="IPR045864">
    <property type="entry name" value="aa-tRNA-synth_II/BPL/LPL"/>
</dbReference>
<dbReference type="Pfam" id="PF00152">
    <property type="entry name" value="tRNA-synt_2"/>
    <property type="match status" value="1"/>
</dbReference>
<keyword evidence="3" id="KW-0547">Nucleotide-binding</keyword>
<dbReference type="HAMAP" id="MF_00044">
    <property type="entry name" value="Asp_tRNA_synth_type1"/>
    <property type="match status" value="1"/>
</dbReference>
<proteinExistence type="inferred from homology"/>
<dbReference type="PROSITE" id="PS50862">
    <property type="entry name" value="AA_TRNA_LIGASE_II"/>
    <property type="match status" value="1"/>
</dbReference>
<evidence type="ECO:0000259" key="7">
    <source>
        <dbReference type="PROSITE" id="PS50862"/>
    </source>
</evidence>
<dbReference type="OMA" id="LCGWVDR"/>
<keyword evidence="6 8" id="KW-0030">Aminoacyl-tRNA synthetase</keyword>
<keyword evidence="2" id="KW-0436">Ligase</keyword>
<evidence type="ECO:0000256" key="3">
    <source>
        <dbReference type="ARBA" id="ARBA00022741"/>
    </source>
</evidence>
<dbReference type="GO" id="GO:0006422">
    <property type="term" value="P:aspartyl-tRNA aminoacylation"/>
    <property type="evidence" value="ECO:0007669"/>
    <property type="project" value="TreeGrafter"/>
</dbReference>
<dbReference type="PANTHER" id="PTHR22594:SF5">
    <property type="entry name" value="ASPARTATE--TRNA LIGASE, MITOCHONDRIAL"/>
    <property type="match status" value="1"/>
</dbReference>
<protein>
    <submittedName>
        <fullName evidence="8">Putative aspartyl-tRNA synthetase</fullName>
    </submittedName>
</protein>
<comment type="similarity">
    <text evidence="1">Belongs to the class-II aminoacyl-tRNA synthetase family. Type 1 subfamily.</text>
</comment>
<dbReference type="InterPro" id="IPR004115">
    <property type="entry name" value="GAD-like_sf"/>
</dbReference>
<gene>
    <name evidence="8" type="ORF">SAMD00023353_0701550</name>
</gene>
<evidence type="ECO:0000256" key="4">
    <source>
        <dbReference type="ARBA" id="ARBA00022840"/>
    </source>
</evidence>
<dbReference type="Gene3D" id="3.30.930.10">
    <property type="entry name" value="Bira Bifunctional Protein, Domain 2"/>
    <property type="match status" value="1"/>
</dbReference>
<dbReference type="OrthoDB" id="439710at2759"/>
<sequence length="707" mass="79461">MRRIFTPSRCLIRSSTRLQRIGPGPQLFVTRTYETEASSEAPPAASLDPTPFEIFKKSLQYKPRTLPYLYKPGQEITLHGFLIKRRHHGERLSFYNIQLANTIRSSVQIVSRWEEEGSAEHAAHIYLKSLPSYSPVCITADPISLNSNKTGYSRDIAVSKYTEAITRCELRLKEVQGLNIFPKDIIVSKDAVWPPKHRHLQMRFDPLLYERLRFRDNIAETLRQTLRHRTFIEVETPLLFKSTPEGAREFLVPTRREGHAYALPQSPQQYKQLLISGDVSRYFQFARCFRDEDHRADRQPEFTQVDLEMSFASQDTVMDMVNMMMLDVSTSLHKNYVPRNINGIQHPSRISMVSKDGPRYDIIKTPIGRIPYDISMTCYGTDKPDLRMQSPQVSRIIEVGHWLTPEFKSMISTLDDPIVEACKFRFSGSSQGSAQFIRDFFDTLPNTPHKLRGDNAPGVLVFDPSKPLNGLSSIGHDAAAKLVDLKAEGWDAAEPGDVIIAFARKNRPHQGGSTELGRLRKLIYDSAVEKGLLPKDHSLKFIWITEFPMFTPNDDGPGQGGSAGFSATHHPFTSPLSAADFELLLTDPLRAKAAHYDLVLNGVEIGGGSQRIHVAEVQEYVMRDVLKMTDEGVAQFSHLLEALRAGCPPHAGFAFGFDRFVSVLCGVPSVRDVIAFPKNNKGEDLLVGSPSKITQAERATYGSLADS</sequence>
<dbReference type="EMBL" id="DF977452">
    <property type="protein sequence ID" value="GAP84340.1"/>
    <property type="molecule type" value="Genomic_DNA"/>
</dbReference>
<name>A0A1S7UMI8_ROSNE</name>
<dbReference type="InterPro" id="IPR004364">
    <property type="entry name" value="Aa-tRNA-synt_II"/>
</dbReference>
<evidence type="ECO:0000313" key="9">
    <source>
        <dbReference type="Proteomes" id="UP000054516"/>
    </source>
</evidence>
<dbReference type="AlphaFoldDB" id="A0A1S7UMI8"/>